<evidence type="ECO:0000259" key="1">
    <source>
        <dbReference type="Pfam" id="PF12017"/>
    </source>
</evidence>
<keyword evidence="4" id="KW-1185">Reference proteome</keyword>
<dbReference type="EMBL" id="CACRXK020000271">
    <property type="protein sequence ID" value="CAB3980230.1"/>
    <property type="molecule type" value="Genomic_DNA"/>
</dbReference>
<accession>A0A7D9HE36</accession>
<comment type="caution">
    <text evidence="3">The sequence shown here is derived from an EMBL/GenBank/DDBJ whole genome shotgun (WGS) entry which is preliminary data.</text>
</comment>
<dbReference type="OrthoDB" id="7312725at2759"/>
<proteinExistence type="predicted"/>
<name>A0A7D9HE36_PARCT</name>
<dbReference type="InterPro" id="IPR048365">
    <property type="entry name" value="TNP-like_RNaseH_N"/>
</dbReference>
<sequence>MLAVHLVGVDIQTWLIKEFTSTLKSPKAYQYVPSILPLLNPSLIRKWSSVLKCEPGFIKESFESIQKEAMQCPEKKDCCIIIDVMSTRKQTLWDAKQDKYVGFVDYGTIPTEKSDTLIASKAVVFLLVGARIVIGSVQLDTFLLTKCHPKPKHSWLEFQLKWLQRLVFEYDQ</sequence>
<feature type="domain" description="THAP9-like helix-turn-helix" evidence="1">
    <location>
        <begin position="16"/>
        <end position="47"/>
    </location>
</feature>
<evidence type="ECO:0000313" key="3">
    <source>
        <dbReference type="EMBL" id="CAB3980230.1"/>
    </source>
</evidence>
<dbReference type="Proteomes" id="UP001152795">
    <property type="component" value="Unassembled WGS sequence"/>
</dbReference>
<dbReference type="InterPro" id="IPR021896">
    <property type="entry name" value="THAP9-like_HTH"/>
</dbReference>
<evidence type="ECO:0000259" key="2">
    <source>
        <dbReference type="Pfam" id="PF21787"/>
    </source>
</evidence>
<dbReference type="Pfam" id="PF21787">
    <property type="entry name" value="TNP-like_RNaseH_N"/>
    <property type="match status" value="1"/>
</dbReference>
<dbReference type="AlphaFoldDB" id="A0A7D9HE36"/>
<dbReference type="Pfam" id="PF12017">
    <property type="entry name" value="Tnp_P_element"/>
    <property type="match status" value="1"/>
</dbReference>
<protein>
    <submittedName>
        <fullName evidence="3">Uncharacterized protein</fullName>
    </submittedName>
</protein>
<reference evidence="3" key="1">
    <citation type="submission" date="2020-04" db="EMBL/GenBank/DDBJ databases">
        <authorList>
            <person name="Alioto T."/>
            <person name="Alioto T."/>
            <person name="Gomez Garrido J."/>
        </authorList>
    </citation>
    <scope>NUCLEOTIDE SEQUENCE</scope>
    <source>
        <strain evidence="3">A484AB</strain>
    </source>
</reference>
<evidence type="ECO:0000313" key="4">
    <source>
        <dbReference type="Proteomes" id="UP001152795"/>
    </source>
</evidence>
<gene>
    <name evidence="3" type="ORF">PACLA_8A038404</name>
</gene>
<organism evidence="3 4">
    <name type="scientific">Paramuricea clavata</name>
    <name type="common">Red gorgonian</name>
    <name type="synonym">Violescent sea-whip</name>
    <dbReference type="NCBI Taxonomy" id="317549"/>
    <lineage>
        <taxon>Eukaryota</taxon>
        <taxon>Metazoa</taxon>
        <taxon>Cnidaria</taxon>
        <taxon>Anthozoa</taxon>
        <taxon>Octocorallia</taxon>
        <taxon>Malacalcyonacea</taxon>
        <taxon>Plexauridae</taxon>
        <taxon>Paramuricea</taxon>
    </lineage>
</organism>
<feature type="domain" description="Transposable element P transposase-like RNase H" evidence="2">
    <location>
        <begin position="53"/>
        <end position="130"/>
    </location>
</feature>